<dbReference type="EMBL" id="DTOZ01000047">
    <property type="protein sequence ID" value="HGE77687.1"/>
    <property type="molecule type" value="Genomic_DNA"/>
</dbReference>
<sequence length="304" mass="34343">MQKFLKVILGFFTIEPARKILALILAFGLWLFVAIDNTYNYEMEIPVIYVNLPDRYTIVDSVAKLRVLFSGKGRNLINIWATPPRAICSLEEVVPGKNVIATKDLQIEVKDVTVNFYAKFINIEIDDKITKIVRPVIPIKGSPKDGFAISHIDVPDTILATGAKRFLQKLSRVLTESLDVKNQTTSFEKILKIESLPECIKLSRKDLKVKVFIDSLSQKAFTDLPILIIKNPGQRVRISSSTIDSLVITGAKSRLDELQKEKILVQIKVGDLVPGDYYLVPEIILPDFLSPVYTMPQRLQVQVY</sequence>
<dbReference type="PANTHER" id="PTHR37804">
    <property type="entry name" value="CDAA REGULATORY PROTEIN CDAR"/>
    <property type="match status" value="1"/>
</dbReference>
<evidence type="ECO:0000256" key="1">
    <source>
        <dbReference type="SAM" id="Phobius"/>
    </source>
</evidence>
<keyword evidence="1" id="KW-1133">Transmembrane helix</keyword>
<gene>
    <name evidence="2" type="ORF">ENX68_01640</name>
</gene>
<proteinExistence type="predicted"/>
<protein>
    <recommendedName>
        <fullName evidence="3">YbbR-like domain-containing protein</fullName>
    </recommendedName>
</protein>
<dbReference type="AlphaFoldDB" id="A0A7V3RGD2"/>
<evidence type="ECO:0000313" key="2">
    <source>
        <dbReference type="EMBL" id="HGE77687.1"/>
    </source>
</evidence>
<evidence type="ECO:0008006" key="3">
    <source>
        <dbReference type="Google" id="ProtNLM"/>
    </source>
</evidence>
<accession>A0A7V3RGD2</accession>
<keyword evidence="1" id="KW-0812">Transmembrane</keyword>
<dbReference type="Gene3D" id="2.170.120.40">
    <property type="entry name" value="YbbR-like domain"/>
    <property type="match status" value="1"/>
</dbReference>
<keyword evidence="1" id="KW-0472">Membrane</keyword>
<dbReference type="InterPro" id="IPR053154">
    <property type="entry name" value="c-di-AMP_regulator"/>
</dbReference>
<dbReference type="PANTHER" id="PTHR37804:SF1">
    <property type="entry name" value="CDAA REGULATORY PROTEIN CDAR"/>
    <property type="match status" value="1"/>
</dbReference>
<feature type="transmembrane region" description="Helical" evidence="1">
    <location>
        <begin position="20"/>
        <end position="39"/>
    </location>
</feature>
<organism evidence="2">
    <name type="scientific">candidate division WOR-3 bacterium</name>
    <dbReference type="NCBI Taxonomy" id="2052148"/>
    <lineage>
        <taxon>Bacteria</taxon>
        <taxon>Bacteria division WOR-3</taxon>
    </lineage>
</organism>
<reference evidence="2" key="1">
    <citation type="journal article" date="2020" name="mSystems">
        <title>Genome- and Community-Level Interaction Insights into Carbon Utilization and Element Cycling Functions of Hydrothermarchaeota in Hydrothermal Sediment.</title>
        <authorList>
            <person name="Zhou Z."/>
            <person name="Liu Y."/>
            <person name="Xu W."/>
            <person name="Pan J."/>
            <person name="Luo Z.H."/>
            <person name="Li M."/>
        </authorList>
    </citation>
    <scope>NUCLEOTIDE SEQUENCE [LARGE SCALE GENOMIC DNA]</scope>
    <source>
        <strain evidence="2">SpSt-961</strain>
    </source>
</reference>
<comment type="caution">
    <text evidence="2">The sequence shown here is derived from an EMBL/GenBank/DDBJ whole genome shotgun (WGS) entry which is preliminary data.</text>
</comment>
<name>A0A7V3RGD2_UNCW3</name>
<dbReference type="Gene3D" id="2.170.120.30">
    <property type="match status" value="2"/>
</dbReference>